<dbReference type="PROSITE" id="PS50157">
    <property type="entry name" value="ZINC_FINGER_C2H2_2"/>
    <property type="match status" value="1"/>
</dbReference>
<sequence length="248" mass="27462">MPFYYPGSLTYYLRRSNVSDPEDSKLWGRSKIVQRRDAWLASNAARAKVPQSTSLSILQAATPPSALSWSADIPFKCYMCSASFKYSSDLSRHQVLHSRAKDPKRDSGYESAQEIARHGNRQNVLIVREQVTPPIFAHSSFTISELNGKAIPEALRNKVGIACPSVLSGEGWAGQEDHQQFSGDHLQLIGQMIKKGASALPNAESSVEVDIYSSDEETDWDDDSEDSFAEHSTSYFRLVSDPAGKTNN</sequence>
<dbReference type="InParanoid" id="A0A0C3GCU6"/>
<dbReference type="Proteomes" id="UP000054321">
    <property type="component" value="Unassembled WGS sequence"/>
</dbReference>
<feature type="domain" description="C2H2-type" evidence="2">
    <location>
        <begin position="75"/>
        <end position="102"/>
    </location>
</feature>
<dbReference type="AlphaFoldDB" id="A0A0C3GCU6"/>
<keyword evidence="1" id="KW-0479">Metal-binding</keyword>
<dbReference type="PROSITE" id="PS00028">
    <property type="entry name" value="ZINC_FINGER_C2H2_1"/>
    <property type="match status" value="1"/>
</dbReference>
<organism evidence="3 4">
    <name type="scientific">Oidiodendron maius (strain Zn)</name>
    <dbReference type="NCBI Taxonomy" id="913774"/>
    <lineage>
        <taxon>Eukaryota</taxon>
        <taxon>Fungi</taxon>
        <taxon>Dikarya</taxon>
        <taxon>Ascomycota</taxon>
        <taxon>Pezizomycotina</taxon>
        <taxon>Leotiomycetes</taxon>
        <taxon>Leotiomycetes incertae sedis</taxon>
        <taxon>Myxotrichaceae</taxon>
        <taxon>Oidiodendron</taxon>
    </lineage>
</organism>
<dbReference type="GO" id="GO:0008270">
    <property type="term" value="F:zinc ion binding"/>
    <property type="evidence" value="ECO:0007669"/>
    <property type="project" value="UniProtKB-KW"/>
</dbReference>
<dbReference type="EMBL" id="KN832892">
    <property type="protein sequence ID" value="KIM93985.1"/>
    <property type="molecule type" value="Genomic_DNA"/>
</dbReference>
<dbReference type="SUPFAM" id="SSF57667">
    <property type="entry name" value="beta-beta-alpha zinc fingers"/>
    <property type="match status" value="1"/>
</dbReference>
<dbReference type="HOGENOM" id="CLU_1120442_0_0_1"/>
<evidence type="ECO:0000259" key="2">
    <source>
        <dbReference type="PROSITE" id="PS50157"/>
    </source>
</evidence>
<keyword evidence="1" id="KW-0863">Zinc-finger</keyword>
<keyword evidence="1" id="KW-0862">Zinc</keyword>
<reference evidence="4" key="2">
    <citation type="submission" date="2015-01" db="EMBL/GenBank/DDBJ databases">
        <title>Evolutionary Origins and Diversification of the Mycorrhizal Mutualists.</title>
        <authorList>
            <consortium name="DOE Joint Genome Institute"/>
            <consortium name="Mycorrhizal Genomics Consortium"/>
            <person name="Kohler A."/>
            <person name="Kuo A."/>
            <person name="Nagy L.G."/>
            <person name="Floudas D."/>
            <person name="Copeland A."/>
            <person name="Barry K.W."/>
            <person name="Cichocki N."/>
            <person name="Veneault-Fourrey C."/>
            <person name="LaButti K."/>
            <person name="Lindquist E.A."/>
            <person name="Lipzen A."/>
            <person name="Lundell T."/>
            <person name="Morin E."/>
            <person name="Murat C."/>
            <person name="Riley R."/>
            <person name="Ohm R."/>
            <person name="Sun H."/>
            <person name="Tunlid A."/>
            <person name="Henrissat B."/>
            <person name="Grigoriev I.V."/>
            <person name="Hibbett D.S."/>
            <person name="Martin F."/>
        </authorList>
    </citation>
    <scope>NUCLEOTIDE SEQUENCE [LARGE SCALE GENOMIC DNA]</scope>
    <source>
        <strain evidence="4">Zn</strain>
    </source>
</reference>
<accession>A0A0C3GCU6</accession>
<gene>
    <name evidence="3" type="ORF">OIDMADRAFT_61248</name>
</gene>
<protein>
    <recommendedName>
        <fullName evidence="2">C2H2-type domain-containing protein</fullName>
    </recommendedName>
</protein>
<evidence type="ECO:0000256" key="1">
    <source>
        <dbReference type="PROSITE-ProRule" id="PRU00042"/>
    </source>
</evidence>
<keyword evidence="4" id="KW-1185">Reference proteome</keyword>
<evidence type="ECO:0000313" key="4">
    <source>
        <dbReference type="Proteomes" id="UP000054321"/>
    </source>
</evidence>
<dbReference type="InterPro" id="IPR036236">
    <property type="entry name" value="Znf_C2H2_sf"/>
</dbReference>
<proteinExistence type="predicted"/>
<dbReference type="Gene3D" id="3.30.160.60">
    <property type="entry name" value="Classic Zinc Finger"/>
    <property type="match status" value="1"/>
</dbReference>
<dbReference type="OrthoDB" id="9198690at2759"/>
<name>A0A0C3GCU6_OIDMZ</name>
<reference evidence="3 4" key="1">
    <citation type="submission" date="2014-04" db="EMBL/GenBank/DDBJ databases">
        <authorList>
            <consortium name="DOE Joint Genome Institute"/>
            <person name="Kuo A."/>
            <person name="Martino E."/>
            <person name="Perotto S."/>
            <person name="Kohler A."/>
            <person name="Nagy L.G."/>
            <person name="Floudas D."/>
            <person name="Copeland A."/>
            <person name="Barry K.W."/>
            <person name="Cichocki N."/>
            <person name="Veneault-Fourrey C."/>
            <person name="LaButti K."/>
            <person name="Lindquist E.A."/>
            <person name="Lipzen A."/>
            <person name="Lundell T."/>
            <person name="Morin E."/>
            <person name="Murat C."/>
            <person name="Sun H."/>
            <person name="Tunlid A."/>
            <person name="Henrissat B."/>
            <person name="Grigoriev I.V."/>
            <person name="Hibbett D.S."/>
            <person name="Martin F."/>
            <person name="Nordberg H.P."/>
            <person name="Cantor M.N."/>
            <person name="Hua S.X."/>
        </authorList>
    </citation>
    <scope>NUCLEOTIDE SEQUENCE [LARGE SCALE GENOMIC DNA]</scope>
    <source>
        <strain evidence="3 4">Zn</strain>
    </source>
</reference>
<evidence type="ECO:0000313" key="3">
    <source>
        <dbReference type="EMBL" id="KIM93985.1"/>
    </source>
</evidence>
<dbReference type="InterPro" id="IPR013087">
    <property type="entry name" value="Znf_C2H2_type"/>
</dbReference>